<dbReference type="Gene3D" id="2.60.40.10">
    <property type="entry name" value="Immunoglobulins"/>
    <property type="match status" value="8"/>
</dbReference>
<dbReference type="SUPFAM" id="SSF49313">
    <property type="entry name" value="Cadherin-like"/>
    <property type="match status" value="2"/>
</dbReference>
<dbReference type="InterPro" id="IPR015919">
    <property type="entry name" value="Cadherin-like_sf"/>
</dbReference>
<dbReference type="PANTHER" id="PTHR37494:SF1">
    <property type="entry name" value="STAPHYLOCOCCUS AUREUS SURFACE PROTEIN A"/>
    <property type="match status" value="1"/>
</dbReference>
<dbReference type="Pfam" id="PF05345">
    <property type="entry name" value="He_PIG"/>
    <property type="match status" value="8"/>
</dbReference>
<reference evidence="2" key="1">
    <citation type="submission" date="2020-05" db="EMBL/GenBank/DDBJ databases">
        <authorList>
            <person name="Chiriac C."/>
            <person name="Salcher M."/>
            <person name="Ghai R."/>
            <person name="Kavagutti S V."/>
        </authorList>
    </citation>
    <scope>NUCLEOTIDE SEQUENCE</scope>
</reference>
<sequence length="1227" mass="129482">MTIQSWTTEPLTSLSLSEVQREFGGVNPISMSEYRATPVGYVGIGRTGYPFGQEVEIPGLGYSISISNFYGSSSIPYAIYPQKVSFNEGETMTFTVTAPVVNGTKLYWTFDDVTVNVVVSPATLDIGYKDVAYSVQLVGSGGIGNYRYAIGRGSLPSGLTLFTGNGLIAGRPTVTESKTFLINTFDTEFNSNAFLYTIRIDEVLISILPTSFTAASKNVPFTYSINVSGGATPYIITVDSGTLPTGVLLTPMTDTRADLGGTPSVPGTYNFVIKAVDSNGATKTRAYSFAVNDVGISINPAALPAGIVNTPYSQIAYASGGTSPYTYTLNAGSELPIGLTLSANTGLISGSPTVAGDRSFTIRATDVNTNYGIKPYTITIGGASVVVLPGAITNVFKNVPFSMNITGAGGSAPYVYSIIYGSVPTGLTFFTGNGYLAGTPTVTGAYVFEVKATDAVTNFATRRYTVMCVQVVILFDPPFLPRAKTNVPYTQPLIVSGGQSPYSFAVTANALPAGISLSSLGIISGTPTAPVTINSFTVTATDYNNNTSTKVYALLVDPVEIIVLPDLLTDGLTSIPYSRSLASSGGTPPYTYTVVSGILPPGITLSSSGVLSGTPTVVDLYNFTIRSTDANTNSLVKAYSLAVLTNQWSLSLIGYSEGAVSGSPITVAEGSALTYIINWPTNVPEVALSQLRIVGPKLTDASDVELETIDVVTGIYNYDVGFSNEYNITGAALNLAKSIGSSFYLSNNSFFTSNGIRYGLYRKPDANGLSYWVRYAQDNNLAVSDQAFIDAFFLKAELGTGAPGTIQDGTRCLNNTKTLSVGYYEGTDFFDRPDTAGRSGIASIHIVADQLLEGAESFNVKLFYNSAVVSTWGGVNVSDTSTPPPPSIILSDIATTGQRGDLYDSTISATGGTSPYTISFIGGVIPNGLTLGPTGNLFGRPSSTGTFSFTIQVIDTANYSVSRIYTISISGKTLILTPSTLPDFYLVGPSLSPYYNSQLSTSGGIGDYTYQVVAGTLPYNLTLTERGLITPNANPGVAATYTFTIRSTDSYGNSIDRQYSIVDHETTNTPPPPPPPTPGPTPPYYPPSPYTPANRLTINGSVRLTSAYTYVNESGVAPRVGVFWTAGHNTVPYTYRIVNPPSEITWTISQGNLPPGYELVPSGFGAVVIQGIANTTTYCQYGDCTPGNLVYSPNNPPTFTIRATAANGDYGTLVDGIFVFKTNGFPS</sequence>
<feature type="compositionally biased region" description="Pro residues" evidence="1">
    <location>
        <begin position="1069"/>
        <end position="1090"/>
    </location>
</feature>
<dbReference type="GO" id="GO:0005509">
    <property type="term" value="F:calcium ion binding"/>
    <property type="evidence" value="ECO:0007669"/>
    <property type="project" value="InterPro"/>
</dbReference>
<dbReference type="PANTHER" id="PTHR37494">
    <property type="entry name" value="HEMAGGLUTININ"/>
    <property type="match status" value="1"/>
</dbReference>
<dbReference type="EMBL" id="LR797503">
    <property type="protein sequence ID" value="CAB4221172.1"/>
    <property type="molecule type" value="Genomic_DNA"/>
</dbReference>
<organism evidence="2">
    <name type="scientific">uncultured Caudovirales phage</name>
    <dbReference type="NCBI Taxonomy" id="2100421"/>
    <lineage>
        <taxon>Viruses</taxon>
        <taxon>Duplodnaviria</taxon>
        <taxon>Heunggongvirae</taxon>
        <taxon>Uroviricota</taxon>
        <taxon>Caudoviricetes</taxon>
        <taxon>Peduoviridae</taxon>
        <taxon>Maltschvirus</taxon>
        <taxon>Maltschvirus maltsch</taxon>
    </lineage>
</organism>
<protein>
    <submittedName>
        <fullName evidence="2">Ig</fullName>
    </submittedName>
</protein>
<accession>A0A6J5SZY3</accession>
<proteinExistence type="predicted"/>
<gene>
    <name evidence="2" type="ORF">UFOVP1636_172</name>
</gene>
<evidence type="ECO:0000313" key="2">
    <source>
        <dbReference type="EMBL" id="CAB4221172.1"/>
    </source>
</evidence>
<feature type="region of interest" description="Disordered" evidence="1">
    <location>
        <begin position="1063"/>
        <end position="1092"/>
    </location>
</feature>
<evidence type="ECO:0000256" key="1">
    <source>
        <dbReference type="SAM" id="MobiDB-lite"/>
    </source>
</evidence>
<name>A0A6J5SZY3_9CAUD</name>
<dbReference type="GO" id="GO:0016020">
    <property type="term" value="C:membrane"/>
    <property type="evidence" value="ECO:0007669"/>
    <property type="project" value="InterPro"/>
</dbReference>
<dbReference type="InterPro" id="IPR013783">
    <property type="entry name" value="Ig-like_fold"/>
</dbReference>